<protein>
    <recommendedName>
        <fullName evidence="3">HNH nuclease domain-containing protein</fullName>
    </recommendedName>
</protein>
<dbReference type="RefSeq" id="WP_012197328.1">
    <property type="nucleotide sequence ID" value="NC_009997.1"/>
</dbReference>
<dbReference type="Proteomes" id="UP000000770">
    <property type="component" value="Chromosome"/>
</dbReference>
<dbReference type="EMBL" id="CP000891">
    <property type="protein sequence ID" value="ABX50070.1"/>
    <property type="molecule type" value="Genomic_DNA"/>
</dbReference>
<sequence>MRKVDRASVPFPNRLLQQNMTAENLSHLANYKQINNSIYGHQDVKNNLQMLYFDKCYICEGDISSGDYDVEHYLPKKHFPQLGYTWENLHKACSGCNLAKEHKSFFVTDDKGNVTDIKLLDPSSVVYNIAEYICFNIDSKAERVIIGENPIAITKAINTIHYLNGNYQSDYGKELCYLRSNKSSGFLRFCNESLVEHRNRLREIKVTIDTYQPPEDPVLLEIDQNICQRLINADNEYLSDKAPFSTSTRVQLFPTLKITYDQLVRIKNHMKQILGM</sequence>
<evidence type="ECO:0000313" key="1">
    <source>
        <dbReference type="EMBL" id="ABX50070.1"/>
    </source>
</evidence>
<evidence type="ECO:0008006" key="3">
    <source>
        <dbReference type="Google" id="ProtNLM"/>
    </source>
</evidence>
<accession>A9KUQ2</accession>
<dbReference type="KEGG" id="sbn:Sbal195_2904"/>
<dbReference type="HOGENOM" id="CLU_1007801_0_0_6"/>
<dbReference type="AlphaFoldDB" id="A9KUQ2"/>
<organism evidence="1 2">
    <name type="scientific">Shewanella baltica (strain OS195)</name>
    <dbReference type="NCBI Taxonomy" id="399599"/>
    <lineage>
        <taxon>Bacteria</taxon>
        <taxon>Pseudomonadati</taxon>
        <taxon>Pseudomonadota</taxon>
        <taxon>Gammaproteobacteria</taxon>
        <taxon>Alteromonadales</taxon>
        <taxon>Shewanellaceae</taxon>
        <taxon>Shewanella</taxon>
    </lineage>
</organism>
<dbReference type="Gene3D" id="1.10.30.50">
    <property type="match status" value="1"/>
</dbReference>
<evidence type="ECO:0000313" key="2">
    <source>
        <dbReference type="Proteomes" id="UP000000770"/>
    </source>
</evidence>
<reference evidence="1 2" key="1">
    <citation type="submission" date="2007-11" db="EMBL/GenBank/DDBJ databases">
        <title>Complete sequence of chromosome of Shewanella baltica OS195.</title>
        <authorList>
            <consortium name="US DOE Joint Genome Institute"/>
            <person name="Copeland A."/>
            <person name="Lucas S."/>
            <person name="Lapidus A."/>
            <person name="Barry K."/>
            <person name="Glavina del Rio T."/>
            <person name="Dalin E."/>
            <person name="Tice H."/>
            <person name="Pitluck S."/>
            <person name="Chain P."/>
            <person name="Malfatti S."/>
            <person name="Shin M."/>
            <person name="Vergez L."/>
            <person name="Schmutz J."/>
            <person name="Larimer F."/>
            <person name="Land M."/>
            <person name="Hauser L."/>
            <person name="Kyrpides N."/>
            <person name="Kim E."/>
            <person name="Brettar I."/>
            <person name="Rodrigues J."/>
            <person name="Konstantinidis K."/>
            <person name="Klappenbach J."/>
            <person name="Hofle M."/>
            <person name="Tiedje J."/>
            <person name="Richardson P."/>
        </authorList>
    </citation>
    <scope>NUCLEOTIDE SEQUENCE [LARGE SCALE GENOMIC DNA]</scope>
    <source>
        <strain evidence="1 2">OS195</strain>
    </source>
</reference>
<proteinExistence type="predicted"/>
<name>A9KUQ2_SHEB9</name>
<gene>
    <name evidence="1" type="ordered locus">Sbal195_2904</name>
</gene>